<accession>A0A0F7VJS2</accession>
<gene>
    <name evidence="3" type="ORF">PMG11_04926</name>
</gene>
<evidence type="ECO:0000256" key="2">
    <source>
        <dbReference type="SAM" id="MobiDB-lite"/>
    </source>
</evidence>
<feature type="coiled-coil region" evidence="1">
    <location>
        <begin position="290"/>
        <end position="317"/>
    </location>
</feature>
<reference evidence="4" key="1">
    <citation type="journal article" date="2015" name="Genome Announc.">
        <title>Draft genome sequence of the fungus Penicillium brasilianum MG11.</title>
        <authorList>
            <person name="Horn F."/>
            <person name="Linde J."/>
            <person name="Mattern D.J."/>
            <person name="Walther G."/>
            <person name="Guthke R."/>
            <person name="Brakhage A.A."/>
            <person name="Valiante V."/>
        </authorList>
    </citation>
    <scope>NUCLEOTIDE SEQUENCE [LARGE SCALE GENOMIC DNA]</scope>
    <source>
        <strain evidence="4">MG11</strain>
    </source>
</reference>
<feature type="coiled-coil region" evidence="1">
    <location>
        <begin position="140"/>
        <end position="174"/>
    </location>
</feature>
<evidence type="ECO:0000256" key="1">
    <source>
        <dbReference type="SAM" id="Coils"/>
    </source>
</evidence>
<dbReference type="OrthoDB" id="3553547at2759"/>
<feature type="coiled-coil region" evidence="1">
    <location>
        <begin position="208"/>
        <end position="235"/>
    </location>
</feature>
<evidence type="ECO:0000313" key="4">
    <source>
        <dbReference type="Proteomes" id="UP000042958"/>
    </source>
</evidence>
<keyword evidence="1" id="KW-0175">Coiled coil</keyword>
<feature type="compositionally biased region" description="Polar residues" evidence="2">
    <location>
        <begin position="106"/>
        <end position="123"/>
    </location>
</feature>
<evidence type="ECO:0000313" key="3">
    <source>
        <dbReference type="EMBL" id="CEO60292.1"/>
    </source>
</evidence>
<feature type="compositionally biased region" description="Low complexity" evidence="2">
    <location>
        <begin position="264"/>
        <end position="277"/>
    </location>
</feature>
<feature type="region of interest" description="Disordered" evidence="2">
    <location>
        <begin position="250"/>
        <end position="285"/>
    </location>
</feature>
<sequence length="481" mass="54686">MASWPGTRGARVSPATLKGTGWPDTRSAGYKPDNILPGEMSRIEWNSRWITDEQALSSPSSGRLQPPYPRDPEASPPTTMPTIPIDLSHKTDDAGTTGEAGDGPKTVNTVRQGDQSPPLSQHPGSIDHAPVKTGNTSAQLERLFEEVHHLQQEVRTKRLRARDLRRALRRKREEEDYFRLVLREKLSWLSPEAIHQQVSTTKKAIDDLKTATKLYHTQESDYDRIENELDKEETVLGKRMKRLNKMLRRQAASGNDQNQLVGADSNVSSDSSSSSTDPDAKQLSSRTAEYLTLAGEIRLLREQLRDLESEYMNRLNQQHLRERIGISLDPDGLSFLAGYEDAKAKTQAGIHFAIRRLIAHPEHDNHPEAVVLDEQWDQVVTDFQPQSPDNQPPQDPLRVTEFEDRSPFFEVGRSVPLNKFTFVNRWLLHQLRHSRFEVLQYKTNPGLMGLMDEGWDGDSISQMALMLWYRDETNGMVTVRN</sequence>
<feature type="compositionally biased region" description="Pro residues" evidence="2">
    <location>
        <begin position="66"/>
        <end position="79"/>
    </location>
</feature>
<organism evidence="3 4">
    <name type="scientific">Penicillium brasilianum</name>
    <dbReference type="NCBI Taxonomy" id="104259"/>
    <lineage>
        <taxon>Eukaryota</taxon>
        <taxon>Fungi</taxon>
        <taxon>Dikarya</taxon>
        <taxon>Ascomycota</taxon>
        <taxon>Pezizomycotina</taxon>
        <taxon>Eurotiomycetes</taxon>
        <taxon>Eurotiomycetidae</taxon>
        <taxon>Eurotiales</taxon>
        <taxon>Aspergillaceae</taxon>
        <taxon>Penicillium</taxon>
    </lineage>
</organism>
<dbReference type="STRING" id="104259.A0A0F7VJS2"/>
<feature type="region of interest" description="Disordered" evidence="2">
    <location>
        <begin position="51"/>
        <end position="131"/>
    </location>
</feature>
<feature type="compositionally biased region" description="Polar residues" evidence="2">
    <location>
        <begin position="54"/>
        <end position="63"/>
    </location>
</feature>
<feature type="region of interest" description="Disordered" evidence="2">
    <location>
        <begin position="1"/>
        <end position="37"/>
    </location>
</feature>
<proteinExistence type="predicted"/>
<keyword evidence="4" id="KW-1185">Reference proteome</keyword>
<name>A0A0F7VJS2_PENBI</name>
<dbReference type="EMBL" id="CDHK01000004">
    <property type="protein sequence ID" value="CEO60292.1"/>
    <property type="molecule type" value="Genomic_DNA"/>
</dbReference>
<dbReference type="AlphaFoldDB" id="A0A0F7VJS2"/>
<protein>
    <submittedName>
        <fullName evidence="3">Uncharacterized protein</fullName>
    </submittedName>
</protein>
<dbReference type="Proteomes" id="UP000042958">
    <property type="component" value="Unassembled WGS sequence"/>
</dbReference>